<keyword evidence="1" id="KW-0449">Lipoprotein</keyword>
<comment type="caution">
    <text evidence="1">The sequence shown here is derived from an EMBL/GenBank/DDBJ whole genome shotgun (WGS) entry which is preliminary data.</text>
</comment>
<feature type="non-terminal residue" evidence="1">
    <location>
        <position position="42"/>
    </location>
</feature>
<keyword evidence="1" id="KW-0675">Receptor</keyword>
<reference evidence="1 2" key="1">
    <citation type="journal article" date="2019" name="Sci. Rep.">
        <title>Orb-weaving spider Araneus ventricosus genome elucidates the spidroin gene catalogue.</title>
        <authorList>
            <person name="Kono N."/>
            <person name="Nakamura H."/>
            <person name="Ohtoshi R."/>
            <person name="Moran D.A.P."/>
            <person name="Shinohara A."/>
            <person name="Yoshida Y."/>
            <person name="Fujiwara M."/>
            <person name="Mori M."/>
            <person name="Tomita M."/>
            <person name="Arakawa K."/>
        </authorList>
    </citation>
    <scope>NUCLEOTIDE SEQUENCE [LARGE SCALE GENOMIC DNA]</scope>
</reference>
<organism evidence="1 2">
    <name type="scientific">Araneus ventricosus</name>
    <name type="common">Orbweaver spider</name>
    <name type="synonym">Epeira ventricosa</name>
    <dbReference type="NCBI Taxonomy" id="182803"/>
    <lineage>
        <taxon>Eukaryota</taxon>
        <taxon>Metazoa</taxon>
        <taxon>Ecdysozoa</taxon>
        <taxon>Arthropoda</taxon>
        <taxon>Chelicerata</taxon>
        <taxon>Arachnida</taxon>
        <taxon>Araneae</taxon>
        <taxon>Araneomorphae</taxon>
        <taxon>Entelegynae</taxon>
        <taxon>Araneoidea</taxon>
        <taxon>Araneidae</taxon>
        <taxon>Araneus</taxon>
    </lineage>
</organism>
<protein>
    <submittedName>
        <fullName evidence="1">Low-density lipoprotein receptor-related protein</fullName>
    </submittedName>
</protein>
<evidence type="ECO:0000313" key="2">
    <source>
        <dbReference type="Proteomes" id="UP000499080"/>
    </source>
</evidence>
<sequence length="42" mass="4818">MFCSTKETTESRNVCHFSLRTEAAVVFQKDHGSRPDSKKYVP</sequence>
<evidence type="ECO:0000313" key="1">
    <source>
        <dbReference type="EMBL" id="GBM46506.1"/>
    </source>
</evidence>
<accession>A0A4Y2G164</accession>
<keyword evidence="2" id="KW-1185">Reference proteome</keyword>
<gene>
    <name evidence="1" type="primary">lrp-1_0</name>
    <name evidence="1" type="ORF">AVEN_109504_1</name>
</gene>
<dbReference type="AlphaFoldDB" id="A0A4Y2G164"/>
<proteinExistence type="predicted"/>
<dbReference type="EMBL" id="BGPR01001140">
    <property type="protein sequence ID" value="GBM46506.1"/>
    <property type="molecule type" value="Genomic_DNA"/>
</dbReference>
<name>A0A4Y2G164_ARAVE</name>
<dbReference type="Proteomes" id="UP000499080">
    <property type="component" value="Unassembled WGS sequence"/>
</dbReference>